<keyword evidence="1" id="KW-1133">Transmembrane helix</keyword>
<dbReference type="Proteomes" id="UP001330749">
    <property type="component" value="Unassembled WGS sequence"/>
</dbReference>
<accession>A0ABU6N4P6</accession>
<keyword evidence="1" id="KW-0812">Transmembrane</keyword>
<organism evidence="2 3">
    <name type="scientific">Bacillus xiapuensis</name>
    <dbReference type="NCBI Taxonomy" id="2014075"/>
    <lineage>
        <taxon>Bacteria</taxon>
        <taxon>Bacillati</taxon>
        <taxon>Bacillota</taxon>
        <taxon>Bacilli</taxon>
        <taxon>Bacillales</taxon>
        <taxon>Bacillaceae</taxon>
        <taxon>Bacillus</taxon>
    </lineage>
</organism>
<sequence length="65" mass="7624">MEEYFESFWEAFFEALADIFLDFTPSFQTVAILFWFIGILMLVIGGFAFYTHTNVDLLKLVPSSW</sequence>
<evidence type="ECO:0000256" key="1">
    <source>
        <dbReference type="SAM" id="Phobius"/>
    </source>
</evidence>
<protein>
    <submittedName>
        <fullName evidence="2">Uncharacterized protein</fullName>
    </submittedName>
</protein>
<reference evidence="2 3" key="1">
    <citation type="submission" date="2023-03" db="EMBL/GenBank/DDBJ databases">
        <title>Bacillus Genome Sequencing.</title>
        <authorList>
            <person name="Dunlap C."/>
        </authorList>
    </citation>
    <scope>NUCLEOTIDE SEQUENCE [LARGE SCALE GENOMIC DNA]</scope>
    <source>
        <strain evidence="2 3">B-14544</strain>
    </source>
</reference>
<gene>
    <name evidence="2" type="ORF">P4447_01315</name>
</gene>
<feature type="transmembrane region" description="Helical" evidence="1">
    <location>
        <begin position="30"/>
        <end position="50"/>
    </location>
</feature>
<dbReference type="EMBL" id="JARMQG010000010">
    <property type="protein sequence ID" value="MED3561194.1"/>
    <property type="molecule type" value="Genomic_DNA"/>
</dbReference>
<dbReference type="RefSeq" id="WP_327966034.1">
    <property type="nucleotide sequence ID" value="NZ_JARMQG010000010.1"/>
</dbReference>
<evidence type="ECO:0000313" key="2">
    <source>
        <dbReference type="EMBL" id="MED3561194.1"/>
    </source>
</evidence>
<name>A0ABU6N4P6_9BACI</name>
<keyword evidence="1" id="KW-0472">Membrane</keyword>
<proteinExistence type="predicted"/>
<keyword evidence="3" id="KW-1185">Reference proteome</keyword>
<evidence type="ECO:0000313" key="3">
    <source>
        <dbReference type="Proteomes" id="UP001330749"/>
    </source>
</evidence>
<comment type="caution">
    <text evidence="2">The sequence shown here is derived from an EMBL/GenBank/DDBJ whole genome shotgun (WGS) entry which is preliminary data.</text>
</comment>